<reference evidence="1 2" key="1">
    <citation type="submission" date="2025-04" db="UniProtKB">
        <authorList>
            <consortium name="RefSeq"/>
        </authorList>
    </citation>
    <scope>IDENTIFICATION</scope>
    <source>
        <tissue evidence="1 2">Whole insect</tissue>
    </source>
</reference>
<name>A0A6P7FI65_DIAVI</name>
<sequence>MYTCVYCDRAYAHMKKQHIDNNHHNSECDYCEVYFISEQTNAFHQVHLTFECPRCERLFIANARMVQLIDDKDYFECDYCFDDYFISAEERQKLDKELDEIIYCLLCDRRLETPMNREQHFVDMHHFKCNYCDEYFTSTEE</sequence>
<accession>A0A6P7FI65</accession>
<dbReference type="RefSeq" id="XP_028132899.1">
    <property type="nucleotide sequence ID" value="XM_028277098.1"/>
</dbReference>
<evidence type="ECO:0000313" key="2">
    <source>
        <dbReference type="RefSeq" id="XP_028132900.1"/>
    </source>
</evidence>
<proteinExistence type="predicted"/>
<gene>
    <name evidence="1 2" type="primary">LOC114328284</name>
</gene>
<dbReference type="AlphaFoldDB" id="A0A6P7FI65"/>
<organism evidence="2">
    <name type="scientific">Diabrotica virgifera virgifera</name>
    <name type="common">western corn rootworm</name>
    <dbReference type="NCBI Taxonomy" id="50390"/>
    <lineage>
        <taxon>Eukaryota</taxon>
        <taxon>Metazoa</taxon>
        <taxon>Ecdysozoa</taxon>
        <taxon>Arthropoda</taxon>
        <taxon>Hexapoda</taxon>
        <taxon>Insecta</taxon>
        <taxon>Pterygota</taxon>
        <taxon>Neoptera</taxon>
        <taxon>Endopterygota</taxon>
        <taxon>Coleoptera</taxon>
        <taxon>Polyphaga</taxon>
        <taxon>Cucujiformia</taxon>
        <taxon>Chrysomeloidea</taxon>
        <taxon>Chrysomelidae</taxon>
        <taxon>Galerucinae</taxon>
        <taxon>Diabroticina</taxon>
        <taxon>Diabroticites</taxon>
        <taxon>Diabrotica</taxon>
    </lineage>
</organism>
<evidence type="ECO:0000313" key="1">
    <source>
        <dbReference type="RefSeq" id="XP_028132899.1"/>
    </source>
</evidence>
<dbReference type="RefSeq" id="XP_028132900.1">
    <property type="nucleotide sequence ID" value="XM_028277099.1"/>
</dbReference>
<protein>
    <submittedName>
        <fullName evidence="1">Zinc finger protein 423-like isoform X1</fullName>
    </submittedName>
    <submittedName>
        <fullName evidence="2">Zinc finger protein 423-like isoform X2</fullName>
    </submittedName>
</protein>